<proteinExistence type="predicted"/>
<dbReference type="AlphaFoldDB" id="A0A0P4W5F9"/>
<evidence type="ECO:0000313" key="2">
    <source>
        <dbReference type="EMBL" id="JAI61273.1"/>
    </source>
</evidence>
<name>A0A0P4W5F9_SCYOL</name>
<dbReference type="InterPro" id="IPR007365">
    <property type="entry name" value="TFR-like_dimer_dom"/>
</dbReference>
<accession>A0A0P4W5F9</accession>
<dbReference type="Pfam" id="PF04253">
    <property type="entry name" value="TFR_dimer"/>
    <property type="match status" value="1"/>
</dbReference>
<dbReference type="EMBL" id="GDRN01085937">
    <property type="protein sequence ID" value="JAI61273.1"/>
    <property type="molecule type" value="Transcribed_RNA"/>
</dbReference>
<sequence length="156" mass="17505">MDPEDETVMMRKLVAGLRQDYGDVMRVEGVTLDPLEAVVGRFEKAARAFNAKLHNLTSVPPLLARQLNDQLMLLEKCYTHGEGSHHRPYMKNMVFGTDNMNQYGGWLAPGVRDALWEAKRCSTSCPQAWQVVQQQLSVLQAAINAAALALKDIQYM</sequence>
<feature type="domain" description="Transferrin receptor-like dimerisation" evidence="1">
    <location>
        <begin position="30"/>
        <end position="151"/>
    </location>
</feature>
<dbReference type="SUPFAM" id="SSF47672">
    <property type="entry name" value="Transferrin receptor-like dimerisation domain"/>
    <property type="match status" value="1"/>
</dbReference>
<protein>
    <recommendedName>
        <fullName evidence="1">Transferrin receptor-like dimerisation domain-containing protein</fullName>
    </recommendedName>
</protein>
<dbReference type="PANTHER" id="PTHR10404:SF46">
    <property type="entry name" value="VACUOLAR PROTEIN SORTING-ASSOCIATED PROTEIN 70"/>
    <property type="match status" value="1"/>
</dbReference>
<dbReference type="Gene3D" id="1.20.930.40">
    <property type="entry name" value="Transferrin receptor-like, dimerisation domain"/>
    <property type="match status" value="1"/>
</dbReference>
<dbReference type="InterPro" id="IPR036757">
    <property type="entry name" value="TFR-like_dimer_dom_sf"/>
</dbReference>
<dbReference type="InterPro" id="IPR039373">
    <property type="entry name" value="Peptidase_M28B"/>
</dbReference>
<organism evidence="2">
    <name type="scientific">Scylla olivacea</name>
    <name type="common">Orange mud crab</name>
    <name type="synonym">Cancer olivacea</name>
    <dbReference type="NCBI Taxonomy" id="85551"/>
    <lineage>
        <taxon>Eukaryota</taxon>
        <taxon>Metazoa</taxon>
        <taxon>Ecdysozoa</taxon>
        <taxon>Arthropoda</taxon>
        <taxon>Crustacea</taxon>
        <taxon>Multicrustacea</taxon>
        <taxon>Malacostraca</taxon>
        <taxon>Eumalacostraca</taxon>
        <taxon>Eucarida</taxon>
        <taxon>Decapoda</taxon>
        <taxon>Pleocyemata</taxon>
        <taxon>Brachyura</taxon>
        <taxon>Eubrachyura</taxon>
        <taxon>Portunoidea</taxon>
        <taxon>Portunidae</taxon>
        <taxon>Portuninae</taxon>
        <taxon>Scylla</taxon>
    </lineage>
</organism>
<dbReference type="PANTHER" id="PTHR10404">
    <property type="entry name" value="N-ACETYLATED-ALPHA-LINKED ACIDIC DIPEPTIDASE"/>
    <property type="match status" value="1"/>
</dbReference>
<evidence type="ECO:0000259" key="1">
    <source>
        <dbReference type="Pfam" id="PF04253"/>
    </source>
</evidence>
<reference evidence="2" key="1">
    <citation type="submission" date="2015-09" db="EMBL/GenBank/DDBJ databases">
        <title>Scylla olivacea transcriptome.</title>
        <authorList>
            <person name="Ikhwanuddin M."/>
        </authorList>
    </citation>
    <scope>NUCLEOTIDE SEQUENCE</scope>
</reference>